<comment type="caution">
    <text evidence="1">The sequence shown here is derived from an EMBL/GenBank/DDBJ whole genome shotgun (WGS) entry which is preliminary data.</text>
</comment>
<organism evidence="1 2">
    <name type="scientific">Tetraparma gracilis</name>
    <dbReference type="NCBI Taxonomy" id="2962635"/>
    <lineage>
        <taxon>Eukaryota</taxon>
        <taxon>Sar</taxon>
        <taxon>Stramenopiles</taxon>
        <taxon>Ochrophyta</taxon>
        <taxon>Bolidophyceae</taxon>
        <taxon>Parmales</taxon>
        <taxon>Triparmaceae</taxon>
        <taxon>Tetraparma</taxon>
    </lineage>
</organism>
<sequence>MRTTPLPTGGFSFRVTHHTLTVDDTQEVLDSDLLSAASTACGECDGVHAGKEGVAGTLRTAVDLFLDSPWHRARERIRSSPAASLHPGSLVCSQDHVESVLAFCAVDPAFRCSASVWAPPVLFSLLMSACPPAPAASFTGYEVTPDLHAFASDRVTKGLLAPHHTSRPWLADALHWLGHFSWCVESGTFHGDTSKFLLEAGCDAVLTIELNPDFLEQFQKKKWGDLYPANITPLIGNSGDLMSSPLLRRPPFKGHPMLFFLDGHYSIDADTKRAEMEEAPVLRELEGILGRANGLDVVVIDDARHFRPTLVLPSGLVYPSLKEIQAVVEGCRGEVDWRLFVHADAIVIFSAEIGRKLAEGMGLAGIPIIDE</sequence>
<proteinExistence type="predicted"/>
<name>A0ABQ6MTS0_9STRA</name>
<evidence type="ECO:0000313" key="2">
    <source>
        <dbReference type="Proteomes" id="UP001165060"/>
    </source>
</evidence>
<dbReference type="Proteomes" id="UP001165060">
    <property type="component" value="Unassembled WGS sequence"/>
</dbReference>
<dbReference type="EMBL" id="BRYB01003182">
    <property type="protein sequence ID" value="GMI32173.1"/>
    <property type="molecule type" value="Genomic_DNA"/>
</dbReference>
<protein>
    <submittedName>
        <fullName evidence="1">Uncharacterized protein</fullName>
    </submittedName>
</protein>
<reference evidence="1 2" key="1">
    <citation type="journal article" date="2023" name="Commun. Biol.">
        <title>Genome analysis of Parmales, the sister group of diatoms, reveals the evolutionary specialization of diatoms from phago-mixotrophs to photoautotrophs.</title>
        <authorList>
            <person name="Ban H."/>
            <person name="Sato S."/>
            <person name="Yoshikawa S."/>
            <person name="Yamada K."/>
            <person name="Nakamura Y."/>
            <person name="Ichinomiya M."/>
            <person name="Sato N."/>
            <person name="Blanc-Mathieu R."/>
            <person name="Endo H."/>
            <person name="Kuwata A."/>
            <person name="Ogata H."/>
        </authorList>
    </citation>
    <scope>NUCLEOTIDE SEQUENCE [LARGE SCALE GENOMIC DNA]</scope>
</reference>
<gene>
    <name evidence="1" type="ORF">TeGR_g11849</name>
</gene>
<evidence type="ECO:0000313" key="1">
    <source>
        <dbReference type="EMBL" id="GMI32173.1"/>
    </source>
</evidence>
<accession>A0ABQ6MTS0</accession>
<keyword evidence="2" id="KW-1185">Reference proteome</keyword>